<protein>
    <submittedName>
        <fullName evidence="1">Uncharacterized protein</fullName>
    </submittedName>
</protein>
<gene>
    <name evidence="1" type="ORF">KUCAC02_022686</name>
</gene>
<name>A0ACB9XP44_CHAAC</name>
<organism evidence="1 2">
    <name type="scientific">Chaenocephalus aceratus</name>
    <name type="common">Blackfin icefish</name>
    <name type="synonym">Chaenichthys aceratus</name>
    <dbReference type="NCBI Taxonomy" id="36190"/>
    <lineage>
        <taxon>Eukaryota</taxon>
        <taxon>Metazoa</taxon>
        <taxon>Chordata</taxon>
        <taxon>Craniata</taxon>
        <taxon>Vertebrata</taxon>
        <taxon>Euteleostomi</taxon>
        <taxon>Actinopterygii</taxon>
        <taxon>Neopterygii</taxon>
        <taxon>Teleostei</taxon>
        <taxon>Neoteleostei</taxon>
        <taxon>Acanthomorphata</taxon>
        <taxon>Eupercaria</taxon>
        <taxon>Perciformes</taxon>
        <taxon>Notothenioidei</taxon>
        <taxon>Channichthyidae</taxon>
        <taxon>Chaenocephalus</taxon>
    </lineage>
</organism>
<reference evidence="1" key="1">
    <citation type="submission" date="2022-05" db="EMBL/GenBank/DDBJ databases">
        <title>Chromosome-level genome of Chaenocephalus aceratus.</title>
        <authorList>
            <person name="Park H."/>
        </authorList>
    </citation>
    <scope>NUCLEOTIDE SEQUENCE</scope>
    <source>
        <strain evidence="1">KU_202001</strain>
    </source>
</reference>
<comment type="caution">
    <text evidence="1">The sequence shown here is derived from an EMBL/GenBank/DDBJ whole genome shotgun (WGS) entry which is preliminary data.</text>
</comment>
<evidence type="ECO:0000313" key="2">
    <source>
        <dbReference type="Proteomes" id="UP001057452"/>
    </source>
</evidence>
<dbReference type="EMBL" id="CM043788">
    <property type="protein sequence ID" value="KAI4828606.1"/>
    <property type="molecule type" value="Genomic_DNA"/>
</dbReference>
<keyword evidence="2" id="KW-1185">Reference proteome</keyword>
<proteinExistence type="predicted"/>
<accession>A0ACB9XP44</accession>
<evidence type="ECO:0000313" key="1">
    <source>
        <dbReference type="EMBL" id="KAI4828606.1"/>
    </source>
</evidence>
<dbReference type="Proteomes" id="UP001057452">
    <property type="component" value="Chromosome 4"/>
</dbReference>
<sequence>MTAAMHLTVLVSLFAVTFCEDSSIYSSAKPVTEITTSAAHHTSLAAEKNSASVAATTNTELPPSTTLQITTAVTTQTQSTASLQTSSQTPNRTEETHPSVTSPQTTTTNTTSNETVSHEVTLPPASDSTNVTAASTVNTTSQGLSPEWTKADWERNPGLVAILCIFSIVFILLLVVVILKCTKSRRSNFERLEDVPMSKVNEASPFAQYSK</sequence>